<dbReference type="AlphaFoldDB" id="A0A437J4B0"/>
<feature type="chain" id="PRO_5019381687" description="Carboxypeptidase Q" evidence="21">
    <location>
        <begin position="25"/>
        <end position="459"/>
    </location>
</feature>
<evidence type="ECO:0000256" key="21">
    <source>
        <dbReference type="SAM" id="SignalP"/>
    </source>
</evidence>
<feature type="domain" description="Peptidase M28" evidence="22">
    <location>
        <begin position="261"/>
        <end position="446"/>
    </location>
</feature>
<evidence type="ECO:0000256" key="9">
    <source>
        <dbReference type="ARBA" id="ARBA00022723"/>
    </source>
</evidence>
<dbReference type="Pfam" id="PF04389">
    <property type="entry name" value="Peptidase_M28"/>
    <property type="match status" value="1"/>
</dbReference>
<keyword evidence="11" id="KW-0378">Hydrolase</keyword>
<evidence type="ECO:0000256" key="3">
    <source>
        <dbReference type="ARBA" id="ARBA00004555"/>
    </source>
</evidence>
<keyword evidence="9" id="KW-0479">Metal-binding</keyword>
<dbReference type="OrthoDB" id="9769665at2"/>
<evidence type="ECO:0000256" key="18">
    <source>
        <dbReference type="ARBA" id="ARBA00023228"/>
    </source>
</evidence>
<dbReference type="PANTHER" id="PTHR12053:SF3">
    <property type="entry name" value="CARBOXYPEPTIDASE Q"/>
    <property type="match status" value="1"/>
</dbReference>
<keyword evidence="24" id="KW-1185">Reference proteome</keyword>
<organism evidence="23 24">
    <name type="scientific">Sphingobium algorifonticola</name>
    <dbReference type="NCBI Taxonomy" id="2008318"/>
    <lineage>
        <taxon>Bacteria</taxon>
        <taxon>Pseudomonadati</taxon>
        <taxon>Pseudomonadota</taxon>
        <taxon>Alphaproteobacteria</taxon>
        <taxon>Sphingomonadales</taxon>
        <taxon>Sphingomonadaceae</taxon>
        <taxon>Sphingobium</taxon>
    </lineage>
</organism>
<dbReference type="EMBL" id="RZUL01000007">
    <property type="protein sequence ID" value="RVT39462.1"/>
    <property type="molecule type" value="Genomic_DNA"/>
</dbReference>
<keyword evidence="15" id="KW-0482">Metalloprotease</keyword>
<dbReference type="InterPro" id="IPR007484">
    <property type="entry name" value="Peptidase_M28"/>
</dbReference>
<evidence type="ECO:0000256" key="10">
    <source>
        <dbReference type="ARBA" id="ARBA00022729"/>
    </source>
</evidence>
<keyword evidence="14" id="KW-0333">Golgi apparatus</keyword>
<evidence type="ECO:0000313" key="24">
    <source>
        <dbReference type="Proteomes" id="UP000282977"/>
    </source>
</evidence>
<evidence type="ECO:0000313" key="23">
    <source>
        <dbReference type="EMBL" id="RVT39462.1"/>
    </source>
</evidence>
<dbReference type="Proteomes" id="UP000282977">
    <property type="component" value="Unassembled WGS sequence"/>
</dbReference>
<evidence type="ECO:0000256" key="15">
    <source>
        <dbReference type="ARBA" id="ARBA00023049"/>
    </source>
</evidence>
<comment type="caution">
    <text evidence="23">The sequence shown here is derived from an EMBL/GenBank/DDBJ whole genome shotgun (WGS) entry which is preliminary data.</text>
</comment>
<keyword evidence="12" id="KW-0256">Endoplasmic reticulum</keyword>
<sequence length="459" mass="47970">MQKIRSAPLALALSAMSLSTPAMAAPPDVAGLQEKAMADEIAWDFVSDLTTEVGPRPAGTADEARGRDWAVARLKALGFANVRAEPYIMPTWVRGAETAKVVAPFPQTLIVTALGNSGATPANGLEAEVVYFPTIADLEAAAPDRLKGKIAFVSHAMKATQDGSSYGYFGIVRRQGPSIAAKKGAAAILIRSIGTDNHRTPHTGVQMWAEGVTPIPAAALSVPDAENLERMLRKAQMKGGKPVRVALTLTPRFIGDQASGNVIAEVPGTDPAAGIIVAACHLDSWDLGTGAIDDGAGCAIASAAARLVMKNERPRRTIRLLLAGSEEVGGFGARAYFAAHKEERHVLALESDFGADRVWRVDFKFPAAGAPLAARIADALAPLGIGKGSQPAGGGADIAPLVAAGVPVIDLQQDGTRYFDLHHTADDTLDKIDPAQLRQNVAAWATVLALAANADEQLR</sequence>
<evidence type="ECO:0000256" key="1">
    <source>
        <dbReference type="ARBA" id="ARBA00004240"/>
    </source>
</evidence>
<gene>
    <name evidence="23" type="ORF">ENE74_15590</name>
</gene>
<keyword evidence="13" id="KW-0862">Zinc</keyword>
<evidence type="ECO:0000256" key="14">
    <source>
        <dbReference type="ARBA" id="ARBA00023034"/>
    </source>
</evidence>
<evidence type="ECO:0000256" key="20">
    <source>
        <dbReference type="ARBA" id="ARBA00033328"/>
    </source>
</evidence>
<evidence type="ECO:0000256" key="11">
    <source>
        <dbReference type="ARBA" id="ARBA00022801"/>
    </source>
</evidence>
<dbReference type="Gene3D" id="3.50.30.30">
    <property type="match status" value="1"/>
</dbReference>
<keyword evidence="8" id="KW-0645">Protease</keyword>
<accession>A0A437J4B0</accession>
<evidence type="ECO:0000256" key="17">
    <source>
        <dbReference type="ARBA" id="ARBA00023180"/>
    </source>
</evidence>
<feature type="signal peptide" evidence="21">
    <location>
        <begin position="1"/>
        <end position="24"/>
    </location>
</feature>
<evidence type="ECO:0000256" key="16">
    <source>
        <dbReference type="ARBA" id="ARBA00023145"/>
    </source>
</evidence>
<reference evidence="23 24" key="1">
    <citation type="submission" date="2019-01" db="EMBL/GenBank/DDBJ databases">
        <authorList>
            <person name="Chen W.-M."/>
        </authorList>
    </citation>
    <scope>NUCLEOTIDE SEQUENCE [LARGE SCALE GENOMIC DNA]</scope>
    <source>
        <strain evidence="23 24">TLA-22</strain>
    </source>
</reference>
<dbReference type="PANTHER" id="PTHR12053">
    <property type="entry name" value="PROTEASE FAMILY M28 PLASMA GLUTAMATE CARBOXYPEPTIDASE-RELATED"/>
    <property type="match status" value="1"/>
</dbReference>
<protein>
    <recommendedName>
        <fullName evidence="5">Carboxypeptidase Q</fullName>
    </recommendedName>
    <alternativeName>
        <fullName evidence="20">Plasma glutamate carboxypeptidase</fullName>
    </alternativeName>
</protein>
<dbReference type="SUPFAM" id="SSF53187">
    <property type="entry name" value="Zn-dependent exopeptidases"/>
    <property type="match status" value="1"/>
</dbReference>
<keyword evidence="7" id="KW-0121">Carboxypeptidase</keyword>
<dbReference type="InterPro" id="IPR039866">
    <property type="entry name" value="CPQ"/>
</dbReference>
<dbReference type="GO" id="GO:0046872">
    <property type="term" value="F:metal ion binding"/>
    <property type="evidence" value="ECO:0007669"/>
    <property type="project" value="UniProtKB-KW"/>
</dbReference>
<evidence type="ECO:0000256" key="7">
    <source>
        <dbReference type="ARBA" id="ARBA00022645"/>
    </source>
</evidence>
<evidence type="ECO:0000256" key="2">
    <source>
        <dbReference type="ARBA" id="ARBA00004371"/>
    </source>
</evidence>
<dbReference type="RefSeq" id="WP_127691863.1">
    <property type="nucleotide sequence ID" value="NZ_RZUL01000007.1"/>
</dbReference>
<evidence type="ECO:0000256" key="5">
    <source>
        <dbReference type="ARBA" id="ARBA00014116"/>
    </source>
</evidence>
<evidence type="ECO:0000256" key="8">
    <source>
        <dbReference type="ARBA" id="ARBA00022670"/>
    </source>
</evidence>
<dbReference type="Gene3D" id="3.40.630.10">
    <property type="entry name" value="Zn peptidases"/>
    <property type="match status" value="1"/>
</dbReference>
<dbReference type="GO" id="GO:0070573">
    <property type="term" value="F:metallodipeptidase activity"/>
    <property type="evidence" value="ECO:0007669"/>
    <property type="project" value="InterPro"/>
</dbReference>
<evidence type="ECO:0000256" key="19">
    <source>
        <dbReference type="ARBA" id="ARBA00025833"/>
    </source>
</evidence>
<keyword evidence="17" id="KW-0325">Glycoprotein</keyword>
<evidence type="ECO:0000256" key="12">
    <source>
        <dbReference type="ARBA" id="ARBA00022824"/>
    </source>
</evidence>
<dbReference type="GO" id="GO:0005764">
    <property type="term" value="C:lysosome"/>
    <property type="evidence" value="ECO:0007669"/>
    <property type="project" value="UniProtKB-SubCell"/>
</dbReference>
<proteinExistence type="predicted"/>
<comment type="subunit">
    <text evidence="19">Homodimer. The monomeric form is inactive while the homodimer is active.</text>
</comment>
<dbReference type="GO" id="GO:0006508">
    <property type="term" value="P:proteolysis"/>
    <property type="evidence" value="ECO:0007669"/>
    <property type="project" value="UniProtKB-KW"/>
</dbReference>
<evidence type="ECO:0000259" key="22">
    <source>
        <dbReference type="Pfam" id="PF04389"/>
    </source>
</evidence>
<evidence type="ECO:0000256" key="4">
    <source>
        <dbReference type="ARBA" id="ARBA00004613"/>
    </source>
</evidence>
<keyword evidence="6" id="KW-0964">Secreted</keyword>
<name>A0A437J4B0_9SPHN</name>
<comment type="subcellular location">
    <subcellularLocation>
        <location evidence="1">Endoplasmic reticulum</location>
    </subcellularLocation>
    <subcellularLocation>
        <location evidence="3">Golgi apparatus</location>
    </subcellularLocation>
    <subcellularLocation>
        <location evidence="2">Lysosome</location>
    </subcellularLocation>
    <subcellularLocation>
        <location evidence="4">Secreted</location>
    </subcellularLocation>
</comment>
<evidence type="ECO:0000256" key="6">
    <source>
        <dbReference type="ARBA" id="ARBA00022525"/>
    </source>
</evidence>
<keyword evidence="16" id="KW-0865">Zymogen</keyword>
<dbReference type="GO" id="GO:0004180">
    <property type="term" value="F:carboxypeptidase activity"/>
    <property type="evidence" value="ECO:0007669"/>
    <property type="project" value="UniProtKB-KW"/>
</dbReference>
<dbReference type="GO" id="GO:0005576">
    <property type="term" value="C:extracellular region"/>
    <property type="evidence" value="ECO:0007669"/>
    <property type="project" value="UniProtKB-SubCell"/>
</dbReference>
<keyword evidence="10 21" id="KW-0732">Signal</keyword>
<keyword evidence="18" id="KW-0458">Lysosome</keyword>
<evidence type="ECO:0000256" key="13">
    <source>
        <dbReference type="ARBA" id="ARBA00022833"/>
    </source>
</evidence>